<dbReference type="PANTHER" id="PTHR36121:SF1">
    <property type="entry name" value="PROTEIN SXY"/>
    <property type="match status" value="1"/>
</dbReference>
<dbReference type="RefSeq" id="WP_035598298.1">
    <property type="nucleotide sequence ID" value="NZ_ARYM01000011.1"/>
</dbReference>
<dbReference type="OrthoDB" id="1524907at2"/>
<dbReference type="AlphaFoldDB" id="A0A062VDM0"/>
<dbReference type="InterPro" id="IPR007076">
    <property type="entry name" value="TfoX_N"/>
</dbReference>
<reference evidence="2 3" key="1">
    <citation type="journal article" date="2014" name="Antonie Van Leeuwenhoek">
        <title>Hyphomonas beringensis sp. nov. and Hyphomonas chukchiensis sp. nov., isolated from surface seawater of the Bering Sea and Chukchi Sea.</title>
        <authorList>
            <person name="Li C."/>
            <person name="Lai Q."/>
            <person name="Li G."/>
            <person name="Dong C."/>
            <person name="Wang J."/>
            <person name="Liao Y."/>
            <person name="Shao Z."/>
        </authorList>
    </citation>
    <scope>NUCLEOTIDE SEQUENCE [LARGE SCALE GENOMIC DNA]</scope>
    <source>
        <strain evidence="2 3">PS728</strain>
    </source>
</reference>
<dbReference type="PATRIC" id="fig|1280954.3.peg.2184"/>
<sequence>MPKPPDPFHEFVLELFSGVGPVNIRRMFGGAGVYQDGVMFALLADDQIFLKVDPALRDDLSAEGGAPFLYLRSSDARPIDLGYVSLPSSAMDDPDEAALWARRALSAARAAKAKSPPKKRKPKPA</sequence>
<accession>A0A062VDM0</accession>
<evidence type="ECO:0000313" key="2">
    <source>
        <dbReference type="EMBL" id="KCZ98384.1"/>
    </source>
</evidence>
<dbReference type="eggNOG" id="COG3070">
    <property type="taxonomic scope" value="Bacteria"/>
</dbReference>
<dbReference type="Gene3D" id="3.30.1460.30">
    <property type="entry name" value="YgaC/TfoX-N like chaperone"/>
    <property type="match status" value="1"/>
</dbReference>
<protein>
    <submittedName>
        <fullName evidence="2">TfoX domain-containing protein</fullName>
    </submittedName>
</protein>
<evidence type="ECO:0000259" key="1">
    <source>
        <dbReference type="Pfam" id="PF04993"/>
    </source>
</evidence>
<dbReference type="Pfam" id="PF04993">
    <property type="entry name" value="TfoX_N"/>
    <property type="match status" value="1"/>
</dbReference>
<dbReference type="InterPro" id="IPR047525">
    <property type="entry name" value="TfoX-like"/>
</dbReference>
<name>A0A062VDM0_9PROT</name>
<dbReference type="SUPFAM" id="SSF159894">
    <property type="entry name" value="YgaC/TfoX-N like"/>
    <property type="match status" value="1"/>
</dbReference>
<feature type="domain" description="TfoX N-terminal" evidence="1">
    <location>
        <begin position="14"/>
        <end position="108"/>
    </location>
</feature>
<dbReference type="STRING" id="1280954.HPO_10782"/>
<evidence type="ECO:0000313" key="3">
    <source>
        <dbReference type="Proteomes" id="UP000027100"/>
    </source>
</evidence>
<dbReference type="EMBL" id="ARYM01000011">
    <property type="protein sequence ID" value="KCZ98384.1"/>
    <property type="molecule type" value="Genomic_DNA"/>
</dbReference>
<organism evidence="2 3">
    <name type="scientific">Hyphomonas polymorpha PS728</name>
    <dbReference type="NCBI Taxonomy" id="1280954"/>
    <lineage>
        <taxon>Bacteria</taxon>
        <taxon>Pseudomonadati</taxon>
        <taxon>Pseudomonadota</taxon>
        <taxon>Alphaproteobacteria</taxon>
        <taxon>Hyphomonadales</taxon>
        <taxon>Hyphomonadaceae</taxon>
        <taxon>Hyphomonas</taxon>
    </lineage>
</organism>
<gene>
    <name evidence="2" type="ORF">HPO_10782</name>
</gene>
<comment type="caution">
    <text evidence="2">The sequence shown here is derived from an EMBL/GenBank/DDBJ whole genome shotgun (WGS) entry which is preliminary data.</text>
</comment>
<proteinExistence type="predicted"/>
<dbReference type="Proteomes" id="UP000027100">
    <property type="component" value="Unassembled WGS sequence"/>
</dbReference>
<keyword evidence="3" id="KW-1185">Reference proteome</keyword>
<dbReference type="PANTHER" id="PTHR36121">
    <property type="entry name" value="PROTEIN SXY"/>
    <property type="match status" value="1"/>
</dbReference>